<dbReference type="GO" id="GO:0005829">
    <property type="term" value="C:cytosol"/>
    <property type="evidence" value="ECO:0007669"/>
    <property type="project" value="TreeGrafter"/>
</dbReference>
<dbReference type="EMBL" id="FMTS01000013">
    <property type="protein sequence ID" value="SCW84919.1"/>
    <property type="molecule type" value="Genomic_DNA"/>
</dbReference>
<dbReference type="InterPro" id="IPR004384">
    <property type="entry name" value="RNA_MeTrfase_TrmJ/LasT"/>
</dbReference>
<dbReference type="Gene3D" id="1.10.8.590">
    <property type="match status" value="1"/>
</dbReference>
<proteinExistence type="inferred from homology"/>
<dbReference type="GO" id="GO:0008173">
    <property type="term" value="F:RNA methyltransferase activity"/>
    <property type="evidence" value="ECO:0007669"/>
    <property type="project" value="InterPro"/>
</dbReference>
<feature type="domain" description="tRNA/rRNA methyltransferase SpoU type" evidence="5">
    <location>
        <begin position="20"/>
        <end position="169"/>
    </location>
</feature>
<evidence type="ECO:0000256" key="4">
    <source>
        <dbReference type="ARBA" id="ARBA00022691"/>
    </source>
</evidence>
<name>A0A1G4TWF9_9CAUL</name>
<dbReference type="InterPro" id="IPR029026">
    <property type="entry name" value="tRNA_m1G_MTases_N"/>
</dbReference>
<accession>A0A1G4TWF9</accession>
<evidence type="ECO:0000256" key="1">
    <source>
        <dbReference type="ARBA" id="ARBA00007228"/>
    </source>
</evidence>
<dbReference type="GO" id="GO:0002128">
    <property type="term" value="P:tRNA nucleoside ribose methylation"/>
    <property type="evidence" value="ECO:0007669"/>
    <property type="project" value="TreeGrafter"/>
</dbReference>
<dbReference type="SUPFAM" id="SSF75217">
    <property type="entry name" value="alpha/beta knot"/>
    <property type="match status" value="1"/>
</dbReference>
<keyword evidence="7" id="KW-1185">Reference proteome</keyword>
<dbReference type="Gene3D" id="3.40.1280.10">
    <property type="match status" value="1"/>
</dbReference>
<evidence type="ECO:0000313" key="7">
    <source>
        <dbReference type="Proteomes" id="UP000199150"/>
    </source>
</evidence>
<reference evidence="7" key="1">
    <citation type="submission" date="2016-10" db="EMBL/GenBank/DDBJ databases">
        <authorList>
            <person name="Varghese N."/>
            <person name="Submissions S."/>
        </authorList>
    </citation>
    <scope>NUCLEOTIDE SEQUENCE [LARGE SCALE GENOMIC DNA]</scope>
    <source>
        <strain evidence="7">CGMCC 1.3431</strain>
    </source>
</reference>
<dbReference type="PANTHER" id="PTHR42786">
    <property type="entry name" value="TRNA/RRNA METHYLTRANSFERASE"/>
    <property type="match status" value="1"/>
</dbReference>
<evidence type="ECO:0000259" key="5">
    <source>
        <dbReference type="Pfam" id="PF00588"/>
    </source>
</evidence>
<dbReference type="InterPro" id="IPR001537">
    <property type="entry name" value="SpoU_MeTrfase"/>
</dbReference>
<sequence>MDARASGFYKPHMSENLPCIILDRPQLAENIGAVARVMGNFGLTELRLVAPRDGWPQEKAWTMAAGAQWPLDGAMVYATVEEATADLQVVYATTARNREVNLPVITPRECASDGMGKAREGLKTGLLFGAERTGLETHDLIHAHYIVTIPVDPRFSSLNLAQAVNIVAYEWRLQIMDAPGAEFTKNQDPPAEMKHLVGLYEHLEAELDVSGFFFPEAKRPSMVRNLRSSLNRASLTEQEIRTWRGVVTALTKGRGRVLARLAKEKAEKGE</sequence>
<protein>
    <submittedName>
        <fullName evidence="6">tRNA/rRNA methyltransferase</fullName>
    </submittedName>
</protein>
<dbReference type="AlphaFoldDB" id="A0A1G4TWF9"/>
<evidence type="ECO:0000256" key="2">
    <source>
        <dbReference type="ARBA" id="ARBA00022603"/>
    </source>
</evidence>
<evidence type="ECO:0000256" key="3">
    <source>
        <dbReference type="ARBA" id="ARBA00022679"/>
    </source>
</evidence>
<keyword evidence="2 6" id="KW-0489">Methyltransferase</keyword>
<dbReference type="PANTHER" id="PTHR42786:SF7">
    <property type="entry name" value="TRNA_RRNA METHYLTRANSFERASE SPOU TYPE DOMAIN-CONTAINING PROTEIN"/>
    <property type="match status" value="1"/>
</dbReference>
<dbReference type="Pfam" id="PF00588">
    <property type="entry name" value="SpoU_methylase"/>
    <property type="match status" value="1"/>
</dbReference>
<dbReference type="CDD" id="cd18093">
    <property type="entry name" value="SpoU-like_TrmJ"/>
    <property type="match status" value="1"/>
</dbReference>
<keyword evidence="4" id="KW-0949">S-adenosyl-L-methionine</keyword>
<dbReference type="InterPro" id="IPR029028">
    <property type="entry name" value="Alpha/beta_knot_MTases"/>
</dbReference>
<evidence type="ECO:0000313" key="6">
    <source>
        <dbReference type="EMBL" id="SCW84919.1"/>
    </source>
</evidence>
<dbReference type="Proteomes" id="UP000199150">
    <property type="component" value="Unassembled WGS sequence"/>
</dbReference>
<organism evidence="6 7">
    <name type="scientific">Asticcacaulis taihuensis</name>
    <dbReference type="NCBI Taxonomy" id="260084"/>
    <lineage>
        <taxon>Bacteria</taxon>
        <taxon>Pseudomonadati</taxon>
        <taxon>Pseudomonadota</taxon>
        <taxon>Alphaproteobacteria</taxon>
        <taxon>Caulobacterales</taxon>
        <taxon>Caulobacteraceae</taxon>
        <taxon>Asticcacaulis</taxon>
    </lineage>
</organism>
<keyword evidence="3 6" id="KW-0808">Transferase</keyword>
<gene>
    <name evidence="6" type="ORF">SAMN02927928_0190</name>
</gene>
<dbReference type="GO" id="GO:0003723">
    <property type="term" value="F:RNA binding"/>
    <property type="evidence" value="ECO:0007669"/>
    <property type="project" value="InterPro"/>
</dbReference>
<comment type="similarity">
    <text evidence="1">Belongs to the class IV-like SAM-binding methyltransferase superfamily. RNA methyltransferase TrmH family.</text>
</comment>
<dbReference type="PIRSF" id="PIRSF004808">
    <property type="entry name" value="LasT"/>
    <property type="match status" value="1"/>
</dbReference>
<dbReference type="STRING" id="260084.SAMN02927928_0190"/>